<dbReference type="Gene3D" id="3.80.30.20">
    <property type="entry name" value="tm_1862 like domain"/>
    <property type="match status" value="1"/>
</dbReference>
<dbReference type="SFLD" id="SFLDG01082">
    <property type="entry name" value="B12-binding_domain_containing"/>
    <property type="match status" value="1"/>
</dbReference>
<dbReference type="PANTHER" id="PTHR43324:SF1">
    <property type="entry name" value="RADICAL SAM CORE DOMAIN-CONTAINING PROTEIN"/>
    <property type="match status" value="1"/>
</dbReference>
<reference evidence="1 2" key="1">
    <citation type="journal article" date="2020" name="Nature">
        <title>Isolation of an archaeon at the prokaryote-eukaryote interface.</title>
        <authorList>
            <person name="Imachi H."/>
            <person name="Nobu M.K."/>
            <person name="Nakahara N."/>
            <person name="Morono Y."/>
            <person name="Ogawara M."/>
            <person name="Takaki Y."/>
            <person name="Takano Y."/>
            <person name="Uematsu K."/>
            <person name="Ikuta T."/>
            <person name="Ito M."/>
            <person name="Matsui Y."/>
            <person name="Miyazaki M."/>
            <person name="Murata K."/>
            <person name="Saito Y."/>
            <person name="Sakai S."/>
            <person name="Song C."/>
            <person name="Tasumi E."/>
            <person name="Yamanaka Y."/>
            <person name="Yamaguchi T."/>
            <person name="Kamagata Y."/>
            <person name="Tamaki H."/>
            <person name="Takai K."/>
        </authorList>
    </citation>
    <scope>NUCLEOTIDE SEQUENCE [LARGE SCALE GENOMIC DNA]</scope>
    <source>
        <strain evidence="1 2">MK-D1</strain>
    </source>
</reference>
<sequence>MKVLIRKRIMRVLIIDGYIDQPSCLGVPPFLAPLPRYIYGAIKKIKPSWEIDYITIDQIRKVLKDNYQNKASIGLNRLRENNIIILISGVSVPGKYLSGTPLRFSDIKHISNFFSESFKIICGPSTIFGIGEEGGKPSIPIERLENLENKWDLIVKGDSEIVLSTLLQNYENIFYNYEEIGNNPNMEKILQLKRENMEDILDFSVIGAELIIHHPNFSRFEGGNLICEIETFRGCPRYINGGCLFCVEPKKGPTAHRKIDSIVKEIESLYNKGVRHFRLGNQTDFYAFNHGLYENKRYPKPNPEAVESLLSKIRNSCPDIRTLHIDNVNALNFALYPKEAEKITRSIIKYCTEGNVAAIGIESVDSNVISMNNLKASADEILEALSVINKYGKFIGKNGNPAFLPGLNFIMGLPGETQESLNLNYQFLHKILKKNYWIRRINLRKFLIPAGFNPRLNKKIKNHLNKFASKYYKWKDTIRNEIDHPMLQKIYPVGRELKNVYAEKIDGNGTLLRQPGTYPITCFVPRKLDLKIKFNLMVVDHGFRSLNCLKTPIILNELSQRELEIIDGIGKKRAKAILLKRPINKKEWLEILPPEIWEKVTKLQPSLLSLI</sequence>
<reference evidence="1 2" key="2">
    <citation type="journal article" date="2024" name="Int. J. Syst. Evol. Microbiol.">
        <title>Promethearchaeum syntrophicum gen. nov., sp. nov., an anaerobic, obligately syntrophic archaeon, the first isolate of the lineage 'Asgard' archaea, and proposal of the new archaeal phylum Promethearchaeota phyl. nov. and kingdom Promethearchaeati regn. nov.</title>
        <authorList>
            <person name="Imachi H."/>
            <person name="Nobu M.K."/>
            <person name="Kato S."/>
            <person name="Takaki Y."/>
            <person name="Miyazaki M."/>
            <person name="Miyata M."/>
            <person name="Ogawara M."/>
            <person name="Saito Y."/>
            <person name="Sakai S."/>
            <person name="Tahara Y.O."/>
            <person name="Takano Y."/>
            <person name="Tasumi E."/>
            <person name="Uematsu K."/>
            <person name="Yoshimura T."/>
            <person name="Itoh T."/>
            <person name="Ohkuma M."/>
            <person name="Takai K."/>
        </authorList>
    </citation>
    <scope>NUCLEOTIDE SEQUENCE [LARGE SCALE GENOMIC DNA]</scope>
    <source>
        <strain evidence="1 2">MK-D1</strain>
    </source>
</reference>
<dbReference type="PROSITE" id="PS51918">
    <property type="entry name" value="RADICAL_SAM"/>
    <property type="match status" value="1"/>
</dbReference>
<dbReference type="InterPro" id="IPR007197">
    <property type="entry name" value="rSAM"/>
</dbReference>
<dbReference type="KEGG" id="psyt:DSAG12_00816"/>
<keyword evidence="2" id="KW-1185">Reference proteome</keyword>
<dbReference type="InterPro" id="IPR058240">
    <property type="entry name" value="rSAM_sf"/>
</dbReference>
<dbReference type="InterPro" id="IPR023404">
    <property type="entry name" value="rSAM_horseshoe"/>
</dbReference>
<dbReference type="SUPFAM" id="SSF102114">
    <property type="entry name" value="Radical SAM enzymes"/>
    <property type="match status" value="1"/>
</dbReference>
<dbReference type="Pfam" id="PF04055">
    <property type="entry name" value="Radical_SAM"/>
    <property type="match status" value="1"/>
</dbReference>
<dbReference type="SFLD" id="SFLDS00029">
    <property type="entry name" value="Radical_SAM"/>
    <property type="match status" value="1"/>
</dbReference>
<dbReference type="GO" id="GO:0051536">
    <property type="term" value="F:iron-sulfur cluster binding"/>
    <property type="evidence" value="ECO:0007669"/>
    <property type="project" value="InterPro"/>
</dbReference>
<proteinExistence type="predicted"/>
<dbReference type="InterPro" id="IPR006638">
    <property type="entry name" value="Elp3/MiaA/NifB-like_rSAM"/>
</dbReference>
<dbReference type="SMART" id="SM00729">
    <property type="entry name" value="Elp3"/>
    <property type="match status" value="1"/>
</dbReference>
<accession>A0A5B9D7K4</accession>
<dbReference type="Proteomes" id="UP000321408">
    <property type="component" value="Chromosome"/>
</dbReference>
<gene>
    <name evidence="1" type="ORF">DSAG12_00816</name>
</gene>
<dbReference type="GO" id="GO:0005840">
    <property type="term" value="C:ribosome"/>
    <property type="evidence" value="ECO:0007669"/>
    <property type="project" value="UniProtKB-KW"/>
</dbReference>
<protein>
    <submittedName>
        <fullName evidence="1">Radical SAM protein</fullName>
    </submittedName>
</protein>
<dbReference type="PANTHER" id="PTHR43324">
    <property type="match status" value="1"/>
</dbReference>
<dbReference type="AlphaFoldDB" id="A0A5B9D7K4"/>
<evidence type="ECO:0000313" key="1">
    <source>
        <dbReference type="EMBL" id="QEE14993.2"/>
    </source>
</evidence>
<dbReference type="EMBL" id="CP042905">
    <property type="protein sequence ID" value="QEE14993.2"/>
    <property type="molecule type" value="Genomic_DNA"/>
</dbReference>
<evidence type="ECO:0000313" key="2">
    <source>
        <dbReference type="Proteomes" id="UP000321408"/>
    </source>
</evidence>
<name>A0A5B9D7K4_9ARCH</name>
<organism evidence="1 2">
    <name type="scientific">Promethearchaeum syntrophicum</name>
    <dbReference type="NCBI Taxonomy" id="2594042"/>
    <lineage>
        <taxon>Archaea</taxon>
        <taxon>Promethearchaeati</taxon>
        <taxon>Promethearchaeota</taxon>
        <taxon>Promethearchaeia</taxon>
        <taxon>Promethearchaeales</taxon>
        <taxon>Promethearchaeaceae</taxon>
        <taxon>Promethearchaeum</taxon>
    </lineage>
</organism>
<dbReference type="GO" id="GO:0016740">
    <property type="term" value="F:transferase activity"/>
    <property type="evidence" value="ECO:0007669"/>
    <property type="project" value="UniProtKB-KW"/>
</dbReference>